<name>A8AQA2_CITK8</name>
<dbReference type="EMBL" id="CP000822">
    <property type="protein sequence ID" value="ABV15665.1"/>
    <property type="molecule type" value="Genomic_DNA"/>
</dbReference>
<dbReference type="HOGENOM" id="CLU_1977622_0_0_6"/>
<accession>A8AQA2</accession>
<protein>
    <submittedName>
        <fullName evidence="1">Uncharacterized protein</fullName>
    </submittedName>
</protein>
<dbReference type="AlphaFoldDB" id="A8AQA2"/>
<evidence type="ECO:0000313" key="1">
    <source>
        <dbReference type="EMBL" id="ABV15665.1"/>
    </source>
</evidence>
<proteinExistence type="predicted"/>
<keyword evidence="2" id="KW-1185">Reference proteome</keyword>
<dbReference type="STRING" id="290338.CKO_04615"/>
<evidence type="ECO:0000313" key="2">
    <source>
        <dbReference type="Proteomes" id="UP000008148"/>
    </source>
</evidence>
<gene>
    <name evidence="1" type="ordered locus">CKO_04615</name>
</gene>
<dbReference type="KEGG" id="cko:CKO_04615"/>
<reference evidence="1 2" key="1">
    <citation type="submission" date="2007-08" db="EMBL/GenBank/DDBJ databases">
        <authorList>
            <consortium name="The Citrobacter koseri Genome Sequencing Project"/>
            <person name="McClelland M."/>
            <person name="Sanderson E.K."/>
            <person name="Porwollik S."/>
            <person name="Spieth J."/>
            <person name="Clifton W.S."/>
            <person name="Latreille P."/>
            <person name="Courtney L."/>
            <person name="Wang C."/>
            <person name="Pepin K."/>
            <person name="Bhonagiri V."/>
            <person name="Nash W."/>
            <person name="Johnson M."/>
            <person name="Thiruvilangam P."/>
            <person name="Wilson R."/>
        </authorList>
    </citation>
    <scope>NUCLEOTIDE SEQUENCE [LARGE SCALE GENOMIC DNA]</scope>
    <source>
        <strain evidence="2">ATCC BAA-895 / CDC 4225-83 / SGSC4696</strain>
    </source>
</reference>
<organism evidence="1 2">
    <name type="scientific">Citrobacter koseri (strain ATCC BAA-895 / CDC 4225-83 / SGSC4696)</name>
    <dbReference type="NCBI Taxonomy" id="290338"/>
    <lineage>
        <taxon>Bacteria</taxon>
        <taxon>Pseudomonadati</taxon>
        <taxon>Pseudomonadota</taxon>
        <taxon>Gammaproteobacteria</taxon>
        <taxon>Enterobacterales</taxon>
        <taxon>Enterobacteriaceae</taxon>
        <taxon>Citrobacter</taxon>
    </lineage>
</organism>
<sequence length="126" mass="13063">MDSAGELTTRRRVGLISEAPSGSLAHIAGWRLCLIRPTAYPVISPITSAFIAQFSTYCSELSIIVRSCREGIPYEANSYAGAILCRPDDEAGSGALFDAVGISAGGAGDSGADGGHHGVAWSGRKY</sequence>
<dbReference type="Proteomes" id="UP000008148">
    <property type="component" value="Chromosome"/>
</dbReference>